<feature type="region of interest" description="Disordered" evidence="1">
    <location>
        <begin position="178"/>
        <end position="206"/>
    </location>
</feature>
<sequence>MEQPHTQLPQQAEQQQAQGRRAQLQQTLLALGVPEWLLTRFTVAHLNIILREGFSDLASFQASFQSGATPEAVCLRLKQAGVPLVYACSIQRALVDMATVQQWRKQQGLKEGDVASRGGHGGGVGPAAGLLRPAAHTPPHDTDAGHAHDQQPTYGGGTSAFTASKGWWSAWLPSAPLQWSTPPVQPQPLPPQQPPTPGSAGTSPSNEVAVAAVAATASHAASTAPTAERRAVLDDAAHSVPIAAPAAAPASSCRRRHVHRPALGQE</sequence>
<evidence type="ECO:0000313" key="2">
    <source>
        <dbReference type="EMBL" id="KAG2445798.1"/>
    </source>
</evidence>
<proteinExistence type="predicted"/>
<protein>
    <submittedName>
        <fullName evidence="2">Uncharacterized protein</fullName>
    </submittedName>
</protein>
<evidence type="ECO:0000313" key="3">
    <source>
        <dbReference type="Proteomes" id="UP000650467"/>
    </source>
</evidence>
<comment type="caution">
    <text evidence="2">The sequence shown here is derived from an EMBL/GenBank/DDBJ whole genome shotgun (WGS) entry which is preliminary data.</text>
</comment>
<feature type="compositionally biased region" description="Low complexity" evidence="1">
    <location>
        <begin position="243"/>
        <end position="252"/>
    </location>
</feature>
<feature type="compositionally biased region" description="Pro residues" evidence="1">
    <location>
        <begin position="183"/>
        <end position="197"/>
    </location>
</feature>
<evidence type="ECO:0000256" key="1">
    <source>
        <dbReference type="SAM" id="MobiDB-lite"/>
    </source>
</evidence>
<gene>
    <name evidence="2" type="ORF">HXX76_000402</name>
</gene>
<reference evidence="2" key="1">
    <citation type="journal article" date="2020" name="bioRxiv">
        <title>Comparative genomics of Chlamydomonas.</title>
        <authorList>
            <person name="Craig R.J."/>
            <person name="Hasan A.R."/>
            <person name="Ness R.W."/>
            <person name="Keightley P.D."/>
        </authorList>
    </citation>
    <scope>NUCLEOTIDE SEQUENCE</scope>
    <source>
        <strain evidence="2">SAG 7.73</strain>
    </source>
</reference>
<dbReference type="Proteomes" id="UP000650467">
    <property type="component" value="Unassembled WGS sequence"/>
</dbReference>
<feature type="compositionally biased region" description="Basic and acidic residues" evidence="1">
    <location>
        <begin position="138"/>
        <end position="149"/>
    </location>
</feature>
<keyword evidence="3" id="KW-1185">Reference proteome</keyword>
<dbReference type="EMBL" id="JAEHOC010000001">
    <property type="protein sequence ID" value="KAG2445798.1"/>
    <property type="molecule type" value="Genomic_DNA"/>
</dbReference>
<accession>A0A835WE99</accession>
<dbReference type="AlphaFoldDB" id="A0A835WE99"/>
<name>A0A835WE99_CHLIN</name>
<dbReference type="OrthoDB" id="10447113at2759"/>
<organism evidence="2 3">
    <name type="scientific">Chlamydomonas incerta</name>
    <dbReference type="NCBI Taxonomy" id="51695"/>
    <lineage>
        <taxon>Eukaryota</taxon>
        <taxon>Viridiplantae</taxon>
        <taxon>Chlorophyta</taxon>
        <taxon>core chlorophytes</taxon>
        <taxon>Chlorophyceae</taxon>
        <taxon>CS clade</taxon>
        <taxon>Chlamydomonadales</taxon>
        <taxon>Chlamydomonadaceae</taxon>
        <taxon>Chlamydomonas</taxon>
    </lineage>
</organism>
<feature type="region of interest" description="Disordered" evidence="1">
    <location>
        <begin position="110"/>
        <end position="159"/>
    </location>
</feature>
<feature type="region of interest" description="Disordered" evidence="1">
    <location>
        <begin position="243"/>
        <end position="266"/>
    </location>
</feature>